<dbReference type="Gene3D" id="1.10.132.30">
    <property type="match status" value="1"/>
</dbReference>
<dbReference type="InterPro" id="IPR007080">
    <property type="entry name" value="RNA_pol_Rpb1_1"/>
</dbReference>
<dbReference type="SMART" id="SM00663">
    <property type="entry name" value="RPOLA_N"/>
    <property type="match status" value="1"/>
</dbReference>
<dbReference type="Pfam" id="PF00623">
    <property type="entry name" value="RNA_pol_Rpb1_2"/>
    <property type="match status" value="1"/>
</dbReference>
<dbReference type="PANTHER" id="PTHR19376">
    <property type="entry name" value="DNA-DIRECTED RNA POLYMERASE"/>
    <property type="match status" value="1"/>
</dbReference>
<feature type="binding site" evidence="9">
    <location>
        <position position="449"/>
    </location>
    <ligand>
        <name>Mg(2+)</name>
        <dbReference type="ChEBI" id="CHEBI:18420"/>
    </ligand>
</feature>
<dbReference type="PANTHER" id="PTHR19376:SF54">
    <property type="entry name" value="DNA-DIRECTED RNA POLYMERASE SUBUNIT BETA"/>
    <property type="match status" value="1"/>
</dbReference>
<evidence type="ECO:0000256" key="8">
    <source>
        <dbReference type="ARBA" id="ARBA00048552"/>
    </source>
</evidence>
<gene>
    <name evidence="9" type="primary">rpoC</name>
    <name evidence="12" type="ORF">AN963_19945</name>
</gene>
<evidence type="ECO:0000256" key="3">
    <source>
        <dbReference type="ARBA" id="ARBA00022478"/>
    </source>
</evidence>
<dbReference type="HAMAP" id="MF_01322">
    <property type="entry name" value="RNApol_bact_RpoC"/>
    <property type="match status" value="1"/>
</dbReference>
<dbReference type="InterPro" id="IPR045867">
    <property type="entry name" value="DNA-dir_RpoC_beta_prime"/>
</dbReference>
<feature type="binding site" evidence="9">
    <location>
        <position position="451"/>
    </location>
    <ligand>
        <name>Mg(2+)</name>
        <dbReference type="ChEBI" id="CHEBI:18420"/>
    </ligand>
</feature>
<dbReference type="EMBL" id="LJJB01000010">
    <property type="protein sequence ID" value="KQL47107.1"/>
    <property type="molecule type" value="Genomic_DNA"/>
</dbReference>
<feature type="binding site" evidence="9">
    <location>
        <position position="893"/>
    </location>
    <ligand>
        <name>Zn(2+)</name>
        <dbReference type="ChEBI" id="CHEBI:29105"/>
        <label>2</label>
    </ligand>
</feature>
<name>A0ABR5N908_BRECH</name>
<evidence type="ECO:0000256" key="1">
    <source>
        <dbReference type="ARBA" id="ARBA00004026"/>
    </source>
</evidence>
<keyword evidence="5 9" id="KW-0548">Nucleotidyltransferase</keyword>
<proteinExistence type="inferred from homology"/>
<comment type="similarity">
    <text evidence="2 9 10">Belongs to the RNA polymerase beta' chain family.</text>
</comment>
<keyword evidence="9" id="KW-0862">Zinc</keyword>
<keyword evidence="9" id="KW-0460">Magnesium</keyword>
<evidence type="ECO:0000256" key="6">
    <source>
        <dbReference type="ARBA" id="ARBA00022723"/>
    </source>
</evidence>
<feature type="binding site" evidence="9">
    <location>
        <position position="75"/>
    </location>
    <ligand>
        <name>Zn(2+)</name>
        <dbReference type="ChEBI" id="CHEBI:29105"/>
        <label>1</label>
    </ligand>
</feature>
<feature type="binding site" evidence="9">
    <location>
        <position position="78"/>
    </location>
    <ligand>
        <name>Zn(2+)</name>
        <dbReference type="ChEBI" id="CHEBI:29105"/>
        <label>1</label>
    </ligand>
</feature>
<dbReference type="InterPro" id="IPR044893">
    <property type="entry name" value="RNA_pol_Rpb1_clamp_domain"/>
</dbReference>
<dbReference type="NCBIfam" id="TIGR02386">
    <property type="entry name" value="rpoC_TIGR"/>
    <property type="match status" value="1"/>
</dbReference>
<sequence>MIDVNNFEYMKIGLASPDKIRSWSFGEVKKPETINYRTLKPEKDGLFCERIFGPTKDWECHCGKYKRVRYKGVVCDRCGVEVTRAKVRRERMGHIELAAPVSHIWYFKGIPSRMGLVLDMSPRSLEEVIYFASYVVTDPGDTPLDKKQLLSEKEYRNYREKYGHSFQAMMGAEAIKRLLAEIDLDKDVETLKEDLKTAQGQRRNRAIKRLEVLEAFRNSGNHPDWMVLDVLPVIPPELRPMVQLDGGRFATSDLNDLYRRVINRNNRLKRLLELGAPDIIVQNEKRMLQEAVDALIDNGRRGRPVTGPGNRPLKSLSHMLKGKQGRFRQNLLGKRVDYSGRSVIVVGPNLKMYQCGLPKEMALELFKPFVMKELVAKGLAHNIKSAKRKVERVQPEVWDVLEDVIREHPVLLNRAPTLHRLGIQAFEPVLVEGRAIRLHPLVCTAYNADFDGDQMAVHVPLSAEAQAEARILMLAAQNILNPKDGKPVVTPSQDMVLGSYYLTLEREGDRGEGTIYRDPHDAIAAYQQGFVSLQTRIAIPAKSLKKTSFTERQENALLVTTVGKVIFNEIFPPELPFINSPTKSNLQNMVPDEYFIFEKGTDVTAFVKALPDPGAVKKGFLGTIISECFRRFGTMKTSMILDKIKELGFTYSTKAGITIAVADIAVPGKKKDILDEADAKVATVMTQFRRGLITEDERYDRVISIWSKAKDEVTEVLMKSMDKFNAIFMMANSGARGNVSQITQLAGMRGLMANPSGRIIELPIKSNFREGLTVLEYFISTHGARKGLADTALRTADSGYLTRRLVDVAQDVIVRERDCGTDKGIRVTAIKDGKEEIEKLSDRLIGRTCFETLRHPVTKEVIIGRNEEISEEVAEYIENEGITEVYIRNVLACRTSHGVCKLCYGRNLATGAEVEVGEAVGIIAAQSIGEPGTQLTMRTFHTGGVAGDDITQGLPRIQELFEARNPKGQAVISEIDAEVVDIREGKDRREIEVRGEAENKVYAAPYGSRIKVSVGAKLNAGDELTEGSVDPKEMLKVRGMRGVSNYILQEVQKVYRMQGVEINDKHVEVMIRQMLRKLRVIDSGDTDLLPGSYVEVPEFEQANAKVLIEGRSPAVGRPVLLGITKASLETDSFLSAASFQETTRVLTDAAIKGKVDRLLGLKENVIIGKLVPAGTGMSRYRNIKVASQVDYETELEALNAQQEAVSVE</sequence>
<dbReference type="SUPFAM" id="SSF64484">
    <property type="entry name" value="beta and beta-prime subunits of DNA dependent RNA-polymerase"/>
    <property type="match status" value="1"/>
</dbReference>
<dbReference type="Pfam" id="PF04983">
    <property type="entry name" value="RNA_pol_Rpb1_3"/>
    <property type="match status" value="1"/>
</dbReference>
<reference evidence="12 13" key="1">
    <citation type="submission" date="2015-09" db="EMBL/GenBank/DDBJ databases">
        <title>Genome sequencing project for genomic taxonomy and phylogenomics of Bacillus-like bacteria.</title>
        <authorList>
            <person name="Liu B."/>
            <person name="Wang J."/>
            <person name="Zhu Y."/>
            <person name="Liu G."/>
            <person name="Chen Q."/>
            <person name="Chen Z."/>
            <person name="Lan J."/>
            <person name="Che J."/>
            <person name="Ge C."/>
            <person name="Shi H."/>
            <person name="Pan Z."/>
            <person name="Liu X."/>
        </authorList>
    </citation>
    <scope>NUCLEOTIDE SEQUENCE [LARGE SCALE GENOMIC DNA]</scope>
    <source>
        <strain evidence="12 13">DSM 8552</strain>
    </source>
</reference>
<feature type="binding site" evidence="9">
    <location>
        <position position="903"/>
    </location>
    <ligand>
        <name>Zn(2+)</name>
        <dbReference type="ChEBI" id="CHEBI:29105"/>
        <label>2</label>
    </ligand>
</feature>
<dbReference type="InterPro" id="IPR007066">
    <property type="entry name" value="RNA_pol_Rpb1_3"/>
</dbReference>
<dbReference type="Gene3D" id="2.40.40.20">
    <property type="match status" value="1"/>
</dbReference>
<keyword evidence="3 9" id="KW-0240">DNA-directed RNA polymerase</keyword>
<keyword evidence="13" id="KW-1185">Reference proteome</keyword>
<dbReference type="Gene3D" id="4.10.860.120">
    <property type="entry name" value="RNA polymerase II, clamp domain"/>
    <property type="match status" value="1"/>
</dbReference>
<dbReference type="CDD" id="cd02655">
    <property type="entry name" value="RNAP_beta'_C"/>
    <property type="match status" value="1"/>
</dbReference>
<dbReference type="Gene3D" id="1.10.150.390">
    <property type="match status" value="1"/>
</dbReference>
<evidence type="ECO:0000256" key="9">
    <source>
        <dbReference type="HAMAP-Rule" id="MF_01322"/>
    </source>
</evidence>
<dbReference type="Pfam" id="PF05000">
    <property type="entry name" value="RNA_pol_Rpb1_4"/>
    <property type="match status" value="1"/>
</dbReference>
<dbReference type="RefSeq" id="WP_055746203.1">
    <property type="nucleotide sequence ID" value="NZ_LJJB01000010.1"/>
</dbReference>
<evidence type="ECO:0000256" key="5">
    <source>
        <dbReference type="ARBA" id="ARBA00022695"/>
    </source>
</evidence>
<dbReference type="InterPro" id="IPR038120">
    <property type="entry name" value="Rpb1_funnel_sf"/>
</dbReference>
<dbReference type="Gene3D" id="1.10.1790.20">
    <property type="match status" value="1"/>
</dbReference>
<dbReference type="Gene3D" id="1.10.40.90">
    <property type="match status" value="1"/>
</dbReference>
<feature type="binding site" evidence="9">
    <location>
        <position position="60"/>
    </location>
    <ligand>
        <name>Zn(2+)</name>
        <dbReference type="ChEBI" id="CHEBI:29105"/>
        <label>1</label>
    </ligand>
</feature>
<dbReference type="EC" id="2.7.7.6" evidence="9"/>
<comment type="function">
    <text evidence="1 9 10">DNA-dependent RNA polymerase catalyzes the transcription of DNA into RNA using the four ribonucleoside triphosphates as substrates.</text>
</comment>
<comment type="cofactor">
    <cofactor evidence="9">
        <name>Zn(2+)</name>
        <dbReference type="ChEBI" id="CHEBI:29105"/>
    </cofactor>
    <text evidence="9">Binds 2 Zn(2+) ions per subunit.</text>
</comment>
<dbReference type="InterPro" id="IPR012754">
    <property type="entry name" value="DNA-dir_RpoC_beta_prime_bact"/>
</dbReference>
<dbReference type="Pfam" id="PF04998">
    <property type="entry name" value="RNA_pol_Rpb1_5"/>
    <property type="match status" value="1"/>
</dbReference>
<dbReference type="InterPro" id="IPR007083">
    <property type="entry name" value="RNA_pol_Rpb1_4"/>
</dbReference>
<dbReference type="InterPro" id="IPR042102">
    <property type="entry name" value="RNA_pol_Rpb1_3_sf"/>
</dbReference>
<comment type="subunit">
    <text evidence="9">The RNAP catalytic core consists of 2 alpha, 1 beta, 1 beta' and 1 omega subunit. When a sigma factor is associated with the core the holoenzyme is formed, which can initiate transcription.</text>
</comment>
<dbReference type="Pfam" id="PF04997">
    <property type="entry name" value="RNA_pol_Rpb1_1"/>
    <property type="match status" value="1"/>
</dbReference>
<dbReference type="Proteomes" id="UP000051063">
    <property type="component" value="Unassembled WGS sequence"/>
</dbReference>
<feature type="binding site" evidence="9">
    <location>
        <position position="900"/>
    </location>
    <ligand>
        <name>Zn(2+)</name>
        <dbReference type="ChEBI" id="CHEBI:29105"/>
        <label>2</label>
    </ligand>
</feature>
<evidence type="ECO:0000256" key="4">
    <source>
        <dbReference type="ARBA" id="ARBA00022679"/>
    </source>
</evidence>
<feature type="binding site" evidence="9">
    <location>
        <position position="453"/>
    </location>
    <ligand>
        <name>Mg(2+)</name>
        <dbReference type="ChEBI" id="CHEBI:18420"/>
    </ligand>
</feature>
<evidence type="ECO:0000313" key="12">
    <source>
        <dbReference type="EMBL" id="KQL47107.1"/>
    </source>
</evidence>
<keyword evidence="6 9" id="KW-0479">Metal-binding</keyword>
<feature type="domain" description="RNA polymerase N-terminal" evidence="11">
    <location>
        <begin position="224"/>
        <end position="503"/>
    </location>
</feature>
<evidence type="ECO:0000256" key="7">
    <source>
        <dbReference type="ARBA" id="ARBA00023163"/>
    </source>
</evidence>
<comment type="catalytic activity">
    <reaction evidence="8 9 10">
        <text>RNA(n) + a ribonucleoside 5'-triphosphate = RNA(n+1) + diphosphate</text>
        <dbReference type="Rhea" id="RHEA:21248"/>
        <dbReference type="Rhea" id="RHEA-COMP:14527"/>
        <dbReference type="Rhea" id="RHEA-COMP:17342"/>
        <dbReference type="ChEBI" id="CHEBI:33019"/>
        <dbReference type="ChEBI" id="CHEBI:61557"/>
        <dbReference type="ChEBI" id="CHEBI:140395"/>
        <dbReference type="EC" id="2.7.7.6"/>
    </reaction>
</comment>
<dbReference type="InterPro" id="IPR006592">
    <property type="entry name" value="RNA_pol_N"/>
</dbReference>
<keyword evidence="4 9" id="KW-0808">Transferase</keyword>
<evidence type="ECO:0000313" key="13">
    <source>
        <dbReference type="Proteomes" id="UP000051063"/>
    </source>
</evidence>
<accession>A0ABR5N908</accession>
<organism evidence="12 13">
    <name type="scientific">Brevibacillus choshinensis</name>
    <dbReference type="NCBI Taxonomy" id="54911"/>
    <lineage>
        <taxon>Bacteria</taxon>
        <taxon>Bacillati</taxon>
        <taxon>Bacillota</taxon>
        <taxon>Bacilli</taxon>
        <taxon>Bacillales</taxon>
        <taxon>Paenibacillaceae</taxon>
        <taxon>Brevibacillus</taxon>
    </lineage>
</organism>
<feature type="binding site" evidence="9">
    <location>
        <position position="62"/>
    </location>
    <ligand>
        <name>Zn(2+)</name>
        <dbReference type="ChEBI" id="CHEBI:29105"/>
        <label>1</label>
    </ligand>
</feature>
<comment type="cofactor">
    <cofactor evidence="9">
        <name>Mg(2+)</name>
        <dbReference type="ChEBI" id="CHEBI:18420"/>
    </cofactor>
    <text evidence="9">Binds 1 Mg(2+) ion per subunit.</text>
</comment>
<dbReference type="InterPro" id="IPR007081">
    <property type="entry name" value="RNA_pol_Rpb1_5"/>
</dbReference>
<dbReference type="GO" id="GO:0000428">
    <property type="term" value="C:DNA-directed RNA polymerase complex"/>
    <property type="evidence" value="ECO:0007669"/>
    <property type="project" value="UniProtKB-KW"/>
</dbReference>
<evidence type="ECO:0000256" key="10">
    <source>
        <dbReference type="RuleBase" id="RU004279"/>
    </source>
</evidence>
<dbReference type="Gene3D" id="2.40.50.100">
    <property type="match status" value="1"/>
</dbReference>
<dbReference type="CDD" id="cd01609">
    <property type="entry name" value="RNAP_beta'_N"/>
    <property type="match status" value="1"/>
</dbReference>
<feature type="binding site" evidence="9">
    <location>
        <position position="819"/>
    </location>
    <ligand>
        <name>Zn(2+)</name>
        <dbReference type="ChEBI" id="CHEBI:29105"/>
        <label>2</label>
    </ligand>
</feature>
<dbReference type="InterPro" id="IPR000722">
    <property type="entry name" value="RNA_pol_asu"/>
</dbReference>
<evidence type="ECO:0000259" key="11">
    <source>
        <dbReference type="SMART" id="SM00663"/>
    </source>
</evidence>
<protein>
    <recommendedName>
        <fullName evidence="9">DNA-directed RNA polymerase subunit beta'</fullName>
        <shortName evidence="9">RNAP subunit beta'</shortName>
        <ecNumber evidence="9">2.7.7.6</ecNumber>
    </recommendedName>
    <alternativeName>
        <fullName evidence="9">RNA polymerase subunit beta'</fullName>
    </alternativeName>
    <alternativeName>
        <fullName evidence="9">Transcriptase subunit beta'</fullName>
    </alternativeName>
</protein>
<evidence type="ECO:0000256" key="2">
    <source>
        <dbReference type="ARBA" id="ARBA00006460"/>
    </source>
</evidence>
<comment type="caution">
    <text evidence="12">The sequence shown here is derived from an EMBL/GenBank/DDBJ whole genome shotgun (WGS) entry which is preliminary data.</text>
</comment>
<dbReference type="Gene3D" id="1.10.274.100">
    <property type="entry name" value="RNA polymerase Rpb1, domain 3"/>
    <property type="match status" value="1"/>
</dbReference>
<keyword evidence="7 9" id="KW-0804">Transcription</keyword>